<dbReference type="PANTHER" id="PTHR32347">
    <property type="entry name" value="EFFLUX SYSTEM COMPONENT YKNX-RELATED"/>
    <property type="match status" value="1"/>
</dbReference>
<dbReference type="STRING" id="1317121.ATO11_07850"/>
<sequence length="305" mass="32440">MTVGPLGASAQTTGQTLSAIPAQTYFGTVRASDMAGLSYGARGCIVEVSETAKRARVAQAGEVLVRLDDRLSQLALRTARARVDELAAAVSERQLAVASARADNDRRAQELTLVQEEFQRNSVMFGRGLINETTMETVERRYLDARFAADRAEEAIANAQAAKVRADIALEIGQLDVQTAEINLDELTLTAPFDGVLVGFEATVGDCVQDGARAAQIYAPDQKSIEIYFLIGTLSATAPGGVAVGREVTFTRVNGDVCKGAISHLDTEADLETQYVEATIDVDPACAPALFLNEAVEVSTVPVSQ</sequence>
<evidence type="ECO:0008006" key="5">
    <source>
        <dbReference type="Google" id="ProtNLM"/>
    </source>
</evidence>
<keyword evidence="2" id="KW-0175">Coiled coil</keyword>
<dbReference type="InterPro" id="IPR050465">
    <property type="entry name" value="UPF0194_transport"/>
</dbReference>
<evidence type="ECO:0000256" key="1">
    <source>
        <dbReference type="ARBA" id="ARBA00004196"/>
    </source>
</evidence>
<dbReference type="Gene3D" id="1.10.287.470">
    <property type="entry name" value="Helix hairpin bin"/>
    <property type="match status" value="1"/>
</dbReference>
<comment type="subcellular location">
    <subcellularLocation>
        <location evidence="1">Cell envelope</location>
    </subcellularLocation>
</comment>
<accession>A0A0L1JQX7</accession>
<dbReference type="AlphaFoldDB" id="A0A0L1JQX7"/>
<dbReference type="SUPFAM" id="SSF111369">
    <property type="entry name" value="HlyD-like secretion proteins"/>
    <property type="match status" value="1"/>
</dbReference>
<evidence type="ECO:0000313" key="4">
    <source>
        <dbReference type="Proteomes" id="UP000036938"/>
    </source>
</evidence>
<proteinExistence type="predicted"/>
<dbReference type="GO" id="GO:0030313">
    <property type="term" value="C:cell envelope"/>
    <property type="evidence" value="ECO:0007669"/>
    <property type="project" value="UniProtKB-SubCell"/>
</dbReference>
<name>A0A0L1JQX7_9RHOB</name>
<gene>
    <name evidence="3" type="ORF">ATO11_07850</name>
</gene>
<evidence type="ECO:0000313" key="3">
    <source>
        <dbReference type="EMBL" id="KNG94141.1"/>
    </source>
</evidence>
<comment type="caution">
    <text evidence="3">The sequence shown here is derived from an EMBL/GenBank/DDBJ whole genome shotgun (WGS) entry which is preliminary data.</text>
</comment>
<dbReference type="EMBL" id="AQQZ01000003">
    <property type="protein sequence ID" value="KNG94141.1"/>
    <property type="molecule type" value="Genomic_DNA"/>
</dbReference>
<dbReference type="Gene3D" id="2.40.50.100">
    <property type="match status" value="1"/>
</dbReference>
<dbReference type="Proteomes" id="UP000036938">
    <property type="component" value="Unassembled WGS sequence"/>
</dbReference>
<protein>
    <recommendedName>
        <fullName evidence="5">RND efflux pump membrane fusion protein barrel-sandwich domain-containing protein</fullName>
    </recommendedName>
</protein>
<keyword evidence="4" id="KW-1185">Reference proteome</keyword>
<reference evidence="3 4" key="1">
    <citation type="journal article" date="2015" name="Int. J. Syst. Evol. Microbiol.">
        <title>Aestuariivita atlantica sp. nov., isolated from deep sea sediment of the Atlantic Ocean.</title>
        <authorList>
            <person name="Li G."/>
            <person name="Lai Q."/>
            <person name="Du Y."/>
            <person name="Liu X."/>
            <person name="Sun F."/>
            <person name="Shao Z."/>
        </authorList>
    </citation>
    <scope>NUCLEOTIDE SEQUENCE [LARGE SCALE GENOMIC DNA]</scope>
    <source>
        <strain evidence="3 4">22II-S11-z3</strain>
    </source>
</reference>
<evidence type="ECO:0000256" key="2">
    <source>
        <dbReference type="ARBA" id="ARBA00023054"/>
    </source>
</evidence>
<dbReference type="Gene3D" id="2.40.30.170">
    <property type="match status" value="1"/>
</dbReference>
<organism evidence="3 4">
    <name type="scientific">Pseudaestuariivita atlantica</name>
    <dbReference type="NCBI Taxonomy" id="1317121"/>
    <lineage>
        <taxon>Bacteria</taxon>
        <taxon>Pseudomonadati</taxon>
        <taxon>Pseudomonadota</taxon>
        <taxon>Alphaproteobacteria</taxon>
        <taxon>Rhodobacterales</taxon>
        <taxon>Paracoccaceae</taxon>
        <taxon>Pseudaestuariivita</taxon>
    </lineage>
</organism>